<name>A0ABU2CXQ4_9EURY</name>
<dbReference type="Gene3D" id="3.10.180.10">
    <property type="entry name" value="2,3-Dihydroxybiphenyl 1,2-Dioxygenase, domain 1"/>
    <property type="match status" value="1"/>
</dbReference>
<dbReference type="SUPFAM" id="SSF54593">
    <property type="entry name" value="Glyoxalase/Bleomycin resistance protein/Dihydroxybiphenyl dioxygenase"/>
    <property type="match status" value="1"/>
</dbReference>
<comment type="caution">
    <text evidence="3">The sequence shown here is derived from an EMBL/GenBank/DDBJ whole genome shotgun (WGS) entry which is preliminary data.</text>
</comment>
<dbReference type="InterPro" id="IPR029068">
    <property type="entry name" value="Glyas_Bleomycin-R_OHBP_Dase"/>
</dbReference>
<dbReference type="InterPro" id="IPR004360">
    <property type="entry name" value="Glyas_Fos-R_dOase_dom"/>
</dbReference>
<dbReference type="Pfam" id="PF00903">
    <property type="entry name" value="Glyoxalase"/>
    <property type="match status" value="1"/>
</dbReference>
<dbReference type="RefSeq" id="WP_310574535.1">
    <property type="nucleotide sequence ID" value="NZ_JAVKPK010000003.1"/>
</dbReference>
<dbReference type="InterPro" id="IPR037523">
    <property type="entry name" value="VOC_core"/>
</dbReference>
<dbReference type="PROSITE" id="PS51819">
    <property type="entry name" value="VOC"/>
    <property type="match status" value="1"/>
</dbReference>
<organism evidence="3 4">
    <name type="scientific">Methanosarcina baikalica</name>
    <dbReference type="NCBI Taxonomy" id="3073890"/>
    <lineage>
        <taxon>Archaea</taxon>
        <taxon>Methanobacteriati</taxon>
        <taxon>Methanobacteriota</taxon>
        <taxon>Stenosarchaea group</taxon>
        <taxon>Methanomicrobia</taxon>
        <taxon>Methanosarcinales</taxon>
        <taxon>Methanosarcinaceae</taxon>
        <taxon>Methanosarcina</taxon>
    </lineage>
</organism>
<proteinExistence type="predicted"/>
<gene>
    <name evidence="3" type="ORF">RG963_01665</name>
</gene>
<evidence type="ECO:0000313" key="4">
    <source>
        <dbReference type="Proteomes" id="UP001246244"/>
    </source>
</evidence>
<dbReference type="PANTHER" id="PTHR43048">
    <property type="entry name" value="METHYLMALONYL-COA EPIMERASE"/>
    <property type="match status" value="1"/>
</dbReference>
<dbReference type="Proteomes" id="UP001246244">
    <property type="component" value="Unassembled WGS sequence"/>
</dbReference>
<accession>A0ABU2CXQ4</accession>
<reference evidence="4" key="1">
    <citation type="submission" date="2023-07" db="EMBL/GenBank/DDBJ databases">
        <title>Whole-genome sequencing of a new Methanosarcina sp. Z-7115.</title>
        <authorList>
            <person name="Zhilina T.N."/>
            <person name="Merkel A.Y."/>
        </authorList>
    </citation>
    <scope>NUCLEOTIDE SEQUENCE [LARGE SCALE GENOMIC DNA]</scope>
    <source>
        <strain evidence="4">Z-7115</strain>
    </source>
</reference>
<evidence type="ECO:0000313" key="3">
    <source>
        <dbReference type="EMBL" id="MDR7664509.1"/>
    </source>
</evidence>
<dbReference type="PANTHER" id="PTHR43048:SF3">
    <property type="entry name" value="METHYLMALONYL-COA EPIMERASE, MITOCHONDRIAL"/>
    <property type="match status" value="1"/>
</dbReference>
<keyword evidence="4" id="KW-1185">Reference proteome</keyword>
<dbReference type="EMBL" id="JAVKPK010000003">
    <property type="protein sequence ID" value="MDR7664509.1"/>
    <property type="molecule type" value="Genomic_DNA"/>
</dbReference>
<dbReference type="InterPro" id="IPR051785">
    <property type="entry name" value="MMCE/EMCE_epimerase"/>
</dbReference>
<evidence type="ECO:0000256" key="1">
    <source>
        <dbReference type="ARBA" id="ARBA00022723"/>
    </source>
</evidence>
<protein>
    <submittedName>
        <fullName evidence="3">VOC family protein</fullName>
    </submittedName>
</protein>
<evidence type="ECO:0000259" key="2">
    <source>
        <dbReference type="PROSITE" id="PS51819"/>
    </source>
</evidence>
<sequence>MFTRIDHVEILPSDFERSMAFYQDVMEFRLVSRTLLQARLLKEIAYLQLGDTVIELLHMENPAPIPASVTVGYRAIALEVESMEAATAYLRTHGVFVTWGPLDTGLSIRAEITDPDGLVIELREWKHKPW</sequence>
<keyword evidence="1" id="KW-0479">Metal-binding</keyword>
<feature type="domain" description="VOC" evidence="2">
    <location>
        <begin position="4"/>
        <end position="125"/>
    </location>
</feature>